<reference evidence="8" key="1">
    <citation type="submission" date="2022-07" db="EMBL/GenBank/DDBJ databases">
        <title>Fungi with potential for degradation of polypropylene.</title>
        <authorList>
            <person name="Gostincar C."/>
        </authorList>
    </citation>
    <scope>NUCLEOTIDE SEQUENCE</scope>
    <source>
        <strain evidence="8">EXF-13308</strain>
    </source>
</reference>
<accession>A0AA38S4R2</accession>
<feature type="transmembrane region" description="Helical" evidence="6">
    <location>
        <begin position="323"/>
        <end position="350"/>
    </location>
</feature>
<protein>
    <submittedName>
        <fullName evidence="8">MFS general substrate transporter</fullName>
    </submittedName>
</protein>
<dbReference type="EMBL" id="JANBVO010000002">
    <property type="protein sequence ID" value="KAJ9156240.1"/>
    <property type="molecule type" value="Genomic_DNA"/>
</dbReference>
<feature type="transmembrane region" description="Helical" evidence="6">
    <location>
        <begin position="57"/>
        <end position="75"/>
    </location>
</feature>
<feature type="transmembrane region" description="Helical" evidence="6">
    <location>
        <begin position="95"/>
        <end position="113"/>
    </location>
</feature>
<proteinExistence type="predicted"/>
<evidence type="ECO:0000256" key="5">
    <source>
        <dbReference type="SAM" id="MobiDB-lite"/>
    </source>
</evidence>
<dbReference type="InterPro" id="IPR011701">
    <property type="entry name" value="MFS"/>
</dbReference>
<feature type="region of interest" description="Disordered" evidence="5">
    <location>
        <begin position="262"/>
        <end position="289"/>
    </location>
</feature>
<comment type="caution">
    <text evidence="8">The sequence shown here is derived from an EMBL/GenBank/DDBJ whole genome shotgun (WGS) entry which is preliminary data.</text>
</comment>
<feature type="transmembrane region" description="Helical" evidence="6">
    <location>
        <begin position="411"/>
        <end position="432"/>
    </location>
</feature>
<feature type="transmembrane region" description="Helical" evidence="6">
    <location>
        <begin position="156"/>
        <end position="179"/>
    </location>
</feature>
<keyword evidence="2 6" id="KW-0812">Transmembrane</keyword>
<keyword evidence="3 6" id="KW-1133">Transmembrane helix</keyword>
<dbReference type="PANTHER" id="PTHR23502">
    <property type="entry name" value="MAJOR FACILITATOR SUPERFAMILY"/>
    <property type="match status" value="1"/>
</dbReference>
<evidence type="ECO:0000313" key="8">
    <source>
        <dbReference type="EMBL" id="KAJ9156240.1"/>
    </source>
</evidence>
<organism evidence="8 9">
    <name type="scientific">Pleurostoma richardsiae</name>
    <dbReference type="NCBI Taxonomy" id="41990"/>
    <lineage>
        <taxon>Eukaryota</taxon>
        <taxon>Fungi</taxon>
        <taxon>Dikarya</taxon>
        <taxon>Ascomycota</taxon>
        <taxon>Pezizomycotina</taxon>
        <taxon>Sordariomycetes</taxon>
        <taxon>Sordariomycetidae</taxon>
        <taxon>Calosphaeriales</taxon>
        <taxon>Pleurostomataceae</taxon>
        <taxon>Pleurostoma</taxon>
    </lineage>
</organism>
<evidence type="ECO:0000259" key="7">
    <source>
        <dbReference type="PROSITE" id="PS50850"/>
    </source>
</evidence>
<dbReference type="InterPro" id="IPR020846">
    <property type="entry name" value="MFS_dom"/>
</dbReference>
<dbReference type="Pfam" id="PF07690">
    <property type="entry name" value="MFS_1"/>
    <property type="match status" value="1"/>
</dbReference>
<dbReference type="Gene3D" id="1.20.1250.20">
    <property type="entry name" value="MFS general substrate transporter like domains"/>
    <property type="match status" value="1"/>
</dbReference>
<feature type="transmembrane region" description="Helical" evidence="6">
    <location>
        <begin position="215"/>
        <end position="235"/>
    </location>
</feature>
<dbReference type="SUPFAM" id="SSF103473">
    <property type="entry name" value="MFS general substrate transporter"/>
    <property type="match status" value="1"/>
</dbReference>
<keyword evidence="9" id="KW-1185">Reference proteome</keyword>
<evidence type="ECO:0000256" key="2">
    <source>
        <dbReference type="ARBA" id="ARBA00022692"/>
    </source>
</evidence>
<feature type="transmembrane region" description="Helical" evidence="6">
    <location>
        <begin position="186"/>
        <end position="209"/>
    </location>
</feature>
<evidence type="ECO:0000256" key="6">
    <source>
        <dbReference type="SAM" id="Phobius"/>
    </source>
</evidence>
<feature type="transmembrane region" description="Helical" evidence="6">
    <location>
        <begin position="470"/>
        <end position="492"/>
    </location>
</feature>
<dbReference type="InterPro" id="IPR036259">
    <property type="entry name" value="MFS_trans_sf"/>
</dbReference>
<feature type="transmembrane region" description="Helical" evidence="6">
    <location>
        <begin position="504"/>
        <end position="525"/>
    </location>
</feature>
<dbReference type="PROSITE" id="PS50850">
    <property type="entry name" value="MFS"/>
    <property type="match status" value="1"/>
</dbReference>
<keyword evidence="4 6" id="KW-0472">Membrane</keyword>
<feature type="transmembrane region" description="Helical" evidence="6">
    <location>
        <begin position="370"/>
        <end position="390"/>
    </location>
</feature>
<feature type="transmembrane region" description="Helical" evidence="6">
    <location>
        <begin position="125"/>
        <end position="144"/>
    </location>
</feature>
<dbReference type="GO" id="GO:0022857">
    <property type="term" value="F:transmembrane transporter activity"/>
    <property type="evidence" value="ECO:0007669"/>
    <property type="project" value="InterPro"/>
</dbReference>
<evidence type="ECO:0000313" key="9">
    <source>
        <dbReference type="Proteomes" id="UP001174694"/>
    </source>
</evidence>
<dbReference type="AlphaFoldDB" id="A0AA38S4R2"/>
<evidence type="ECO:0000256" key="3">
    <source>
        <dbReference type="ARBA" id="ARBA00022989"/>
    </source>
</evidence>
<feature type="domain" description="Major facilitator superfamily (MFS) profile" evidence="7">
    <location>
        <begin position="58"/>
        <end position="528"/>
    </location>
</feature>
<evidence type="ECO:0000256" key="1">
    <source>
        <dbReference type="ARBA" id="ARBA00004141"/>
    </source>
</evidence>
<comment type="subcellular location">
    <subcellularLocation>
        <location evidence="1">Membrane</location>
        <topology evidence="1">Multi-pass membrane protein</topology>
    </subcellularLocation>
</comment>
<feature type="transmembrane region" description="Helical" evidence="6">
    <location>
        <begin position="438"/>
        <end position="458"/>
    </location>
</feature>
<sequence length="546" mass="60048">MATVVVPGTEVLIDEDQSEYIHTLQHAKKGDGRILLVPQPSLTDPNDPLRWSVVKKWIVFVNGLGYTFLGSFIGPMMSGGMVQQAAFFGVSITRLSWSAAIALFMSGIATWFLMPVSVKYGRRPVLLFSTLTMGVGCIWCAVAAKKSFASFFVGRAFAGFFAGPIEAIVPSTITDMFFLHDRGEKISIYGLSILGGNELGPVVSAYIIQSIGMSWAFYILAIAIFVLFISIFFTMPETAYYGSRPSISRSSALNSAGTEPATAIEKTEGAPTEKSTQASQSVSDAETGTAEVPKHSYAWTLYPFHPSYINNDISFKKAFLRPVILICYPTIFWATIVYGMSLCWNVVLALTVAQLFAPPPYAFGSGAQGLIFLSPFIGSMVGTYLCGPLGDQIATYYTRRNNGVREPEMRLPIAAVACFLTFAGVAISGPCYYYKTHWFGPIFGFGVLSTGAQMGANLSMTYAIDCHKELAGELMITISVWKSTLAWAWSWFINDWVDLNGMMTVYFIIAAINVVVYASTVLFYYKGKSYRIWIQEKNLFARYGLE</sequence>
<name>A0AA38S4R2_9PEZI</name>
<gene>
    <name evidence="8" type="ORF">NKR23_g1021</name>
</gene>
<evidence type="ECO:0000256" key="4">
    <source>
        <dbReference type="ARBA" id="ARBA00023136"/>
    </source>
</evidence>
<dbReference type="GO" id="GO:0005886">
    <property type="term" value="C:plasma membrane"/>
    <property type="evidence" value="ECO:0007669"/>
    <property type="project" value="TreeGrafter"/>
</dbReference>
<feature type="compositionally biased region" description="Polar residues" evidence="5">
    <location>
        <begin position="273"/>
        <end position="286"/>
    </location>
</feature>
<dbReference type="Proteomes" id="UP001174694">
    <property type="component" value="Unassembled WGS sequence"/>
</dbReference>
<dbReference type="PANTHER" id="PTHR23502:SF4">
    <property type="entry name" value="MAJOR FACILITATOR SUPERFAMILY (MFS) PROFILE DOMAIN-CONTAINING PROTEIN-RELATED"/>
    <property type="match status" value="1"/>
</dbReference>